<feature type="transmembrane region" description="Helical" evidence="9">
    <location>
        <begin position="61"/>
        <end position="79"/>
    </location>
</feature>
<evidence type="ECO:0000256" key="7">
    <source>
        <dbReference type="ARBA" id="ARBA00022840"/>
    </source>
</evidence>
<dbReference type="InterPro" id="IPR003594">
    <property type="entry name" value="HATPase_dom"/>
</dbReference>
<feature type="transmembrane region" description="Helical" evidence="9">
    <location>
        <begin position="222"/>
        <end position="243"/>
    </location>
</feature>
<evidence type="ECO:0000313" key="13">
    <source>
        <dbReference type="Proteomes" id="UP001183202"/>
    </source>
</evidence>
<reference evidence="13" key="1">
    <citation type="submission" date="2023-07" db="EMBL/GenBank/DDBJ databases">
        <title>30 novel species of actinomycetes from the DSMZ collection.</title>
        <authorList>
            <person name="Nouioui I."/>
        </authorList>
    </citation>
    <scope>NUCLEOTIDE SEQUENCE [LARGE SCALE GENOMIC DNA]</scope>
    <source>
        <strain evidence="13">DSM 45834</strain>
    </source>
</reference>
<dbReference type="InterPro" id="IPR036890">
    <property type="entry name" value="HATPase_C_sf"/>
</dbReference>
<keyword evidence="9" id="KW-0812">Transmembrane</keyword>
<keyword evidence="13" id="KW-1185">Reference proteome</keyword>
<evidence type="ECO:0000256" key="3">
    <source>
        <dbReference type="ARBA" id="ARBA00022553"/>
    </source>
</evidence>
<protein>
    <recommendedName>
        <fullName evidence="2">histidine kinase</fullName>
        <ecNumber evidence="2">2.7.13.3</ecNumber>
    </recommendedName>
</protein>
<dbReference type="Pfam" id="PF02518">
    <property type="entry name" value="HATPase_c"/>
    <property type="match status" value="1"/>
</dbReference>
<keyword evidence="4" id="KW-0808">Transferase</keyword>
<dbReference type="PANTHER" id="PTHR24421:SF10">
    <property type="entry name" value="NITRATE_NITRITE SENSOR PROTEIN NARQ"/>
    <property type="match status" value="1"/>
</dbReference>
<feature type="transmembrane region" description="Helical" evidence="9">
    <location>
        <begin position="86"/>
        <end position="103"/>
    </location>
</feature>
<feature type="transmembrane region" description="Helical" evidence="9">
    <location>
        <begin position="192"/>
        <end position="210"/>
    </location>
</feature>
<evidence type="ECO:0000256" key="2">
    <source>
        <dbReference type="ARBA" id="ARBA00012438"/>
    </source>
</evidence>
<evidence type="ECO:0000313" key="12">
    <source>
        <dbReference type="EMBL" id="MDT0351597.1"/>
    </source>
</evidence>
<sequence>MAGDTVVRPRTGSGSELFDRVAVAIHRRGVRVALWSAAAVAEVAVLAPLVLRGGPVNPIEVVLRLVGGSFTACGLVAWQRRPDSRSGMLMTATGFAFLLPALFSEHESLFAATVASWLSDLWTLFFIPLLLTYRTGGRLPTTVDRVLVGAVVVEIVVLAPLWLVFADDPATFLLVVPDAEIAQVVDTVQRGLYLALSVGTAVVVAVRWRASSTPGRRAMLPSVAGALCLLLWSVLLTVDLVWGGTRHPLLLWITVCSIVLVPVAFLTGLLRSRLARGGLADLFGGLATMHPADLQTALARVLHDPAFAIAYAVPDGGFVDVDGAPVELPRSASGRSVSRMSRDGVAVAALVYDRSLDDDPELVEAVGGAATIALENRLLQAQSDARLAELQASRQRLVTAADTERRRIERDLHDGAQQRLVTLALQLSLIQRRIRDDPGAAEQLVAGASAELAMSLAELRELARGIHPAALEQGLEPALQALVLRSAVPTELVVEPGPRLPRPVEFAAYFVASEALANVAKYAGATAVTVRLTRSATGAGVEIADDGVGGADPSAGTGLRGLADRVEALGGRLRVTSPPGGGTVVAAELPTS</sequence>
<feature type="domain" description="Signal transduction histidine kinase subgroup 3 dimerisation and phosphoacceptor" evidence="11">
    <location>
        <begin position="404"/>
        <end position="471"/>
    </location>
</feature>
<keyword evidence="9" id="KW-0472">Membrane</keyword>
<dbReference type="InterPro" id="IPR011712">
    <property type="entry name" value="Sig_transdc_His_kin_sub3_dim/P"/>
</dbReference>
<comment type="caution">
    <text evidence="12">The sequence shown here is derived from an EMBL/GenBank/DDBJ whole genome shotgun (WGS) entry which is preliminary data.</text>
</comment>
<dbReference type="EMBL" id="JAVREJ010000013">
    <property type="protein sequence ID" value="MDT0351597.1"/>
    <property type="molecule type" value="Genomic_DNA"/>
</dbReference>
<dbReference type="InterPro" id="IPR050482">
    <property type="entry name" value="Sensor_HK_TwoCompSys"/>
</dbReference>
<evidence type="ECO:0000256" key="8">
    <source>
        <dbReference type="ARBA" id="ARBA00023012"/>
    </source>
</evidence>
<evidence type="ECO:0000256" key="1">
    <source>
        <dbReference type="ARBA" id="ARBA00000085"/>
    </source>
</evidence>
<dbReference type="EC" id="2.7.13.3" evidence="2"/>
<dbReference type="RefSeq" id="WP_311557979.1">
    <property type="nucleotide sequence ID" value="NZ_JAVREJ010000013.1"/>
</dbReference>
<feature type="domain" description="Histidine kinase/HSP90-like ATPase" evidence="10">
    <location>
        <begin position="509"/>
        <end position="591"/>
    </location>
</feature>
<feature type="transmembrane region" description="Helical" evidence="9">
    <location>
        <begin position="109"/>
        <end position="133"/>
    </location>
</feature>
<dbReference type="Gene3D" id="3.30.565.10">
    <property type="entry name" value="Histidine kinase-like ATPase, C-terminal domain"/>
    <property type="match status" value="1"/>
</dbReference>
<keyword evidence="6 12" id="KW-0418">Kinase</keyword>
<keyword evidence="8" id="KW-0902">Two-component regulatory system</keyword>
<keyword evidence="3" id="KW-0597">Phosphoprotein</keyword>
<evidence type="ECO:0000256" key="6">
    <source>
        <dbReference type="ARBA" id="ARBA00022777"/>
    </source>
</evidence>
<dbReference type="Pfam" id="PF07730">
    <property type="entry name" value="HisKA_3"/>
    <property type="match status" value="1"/>
</dbReference>
<evidence type="ECO:0000259" key="10">
    <source>
        <dbReference type="Pfam" id="PF02518"/>
    </source>
</evidence>
<evidence type="ECO:0000259" key="11">
    <source>
        <dbReference type="Pfam" id="PF07730"/>
    </source>
</evidence>
<evidence type="ECO:0000256" key="5">
    <source>
        <dbReference type="ARBA" id="ARBA00022741"/>
    </source>
</evidence>
<organism evidence="12 13">
    <name type="scientific">Pseudonocardia charpentierae</name>
    <dbReference type="NCBI Taxonomy" id="3075545"/>
    <lineage>
        <taxon>Bacteria</taxon>
        <taxon>Bacillati</taxon>
        <taxon>Actinomycetota</taxon>
        <taxon>Actinomycetes</taxon>
        <taxon>Pseudonocardiales</taxon>
        <taxon>Pseudonocardiaceae</taxon>
        <taxon>Pseudonocardia</taxon>
    </lineage>
</organism>
<proteinExistence type="predicted"/>
<name>A0ABU2NDC8_9PSEU</name>
<dbReference type="SUPFAM" id="SSF55874">
    <property type="entry name" value="ATPase domain of HSP90 chaperone/DNA topoisomerase II/histidine kinase"/>
    <property type="match status" value="1"/>
</dbReference>
<dbReference type="Proteomes" id="UP001183202">
    <property type="component" value="Unassembled WGS sequence"/>
</dbReference>
<dbReference type="PANTHER" id="PTHR24421">
    <property type="entry name" value="NITRATE/NITRITE SENSOR PROTEIN NARX-RELATED"/>
    <property type="match status" value="1"/>
</dbReference>
<gene>
    <name evidence="12" type="ORF">RM445_18875</name>
</gene>
<keyword evidence="7" id="KW-0067">ATP-binding</keyword>
<dbReference type="CDD" id="cd16917">
    <property type="entry name" value="HATPase_UhpB-NarQ-NarX-like"/>
    <property type="match status" value="1"/>
</dbReference>
<feature type="transmembrane region" description="Helical" evidence="9">
    <location>
        <begin position="145"/>
        <end position="165"/>
    </location>
</feature>
<accession>A0ABU2NDC8</accession>
<dbReference type="GO" id="GO:0016301">
    <property type="term" value="F:kinase activity"/>
    <property type="evidence" value="ECO:0007669"/>
    <property type="project" value="UniProtKB-KW"/>
</dbReference>
<evidence type="ECO:0000256" key="4">
    <source>
        <dbReference type="ARBA" id="ARBA00022679"/>
    </source>
</evidence>
<comment type="catalytic activity">
    <reaction evidence="1">
        <text>ATP + protein L-histidine = ADP + protein N-phospho-L-histidine.</text>
        <dbReference type="EC" id="2.7.13.3"/>
    </reaction>
</comment>
<feature type="transmembrane region" description="Helical" evidence="9">
    <location>
        <begin position="32"/>
        <end position="49"/>
    </location>
</feature>
<keyword evidence="5" id="KW-0547">Nucleotide-binding</keyword>
<evidence type="ECO:0000256" key="9">
    <source>
        <dbReference type="SAM" id="Phobius"/>
    </source>
</evidence>
<keyword evidence="9" id="KW-1133">Transmembrane helix</keyword>
<feature type="transmembrane region" description="Helical" evidence="9">
    <location>
        <begin position="249"/>
        <end position="270"/>
    </location>
</feature>
<dbReference type="Gene3D" id="1.20.5.1930">
    <property type="match status" value="1"/>
</dbReference>